<evidence type="ECO:0000313" key="1">
    <source>
        <dbReference type="EMBL" id="QTG16684.1"/>
    </source>
</evidence>
<dbReference type="Proteomes" id="UP000663946">
    <property type="component" value="Plasmid pQ15_94_1"/>
</dbReference>
<proteinExistence type="predicted"/>
<organism evidence="1 2">
    <name type="scientific">Agrobacterium tumefaciens</name>
    <dbReference type="NCBI Taxonomy" id="358"/>
    <lineage>
        <taxon>Bacteria</taxon>
        <taxon>Pseudomonadati</taxon>
        <taxon>Pseudomonadota</taxon>
        <taxon>Alphaproteobacteria</taxon>
        <taxon>Hyphomicrobiales</taxon>
        <taxon>Rhizobiaceae</taxon>
        <taxon>Rhizobium/Agrobacterium group</taxon>
        <taxon>Agrobacterium</taxon>
        <taxon>Agrobacterium tumefaciens complex</taxon>
    </lineage>
</organism>
<reference evidence="1" key="1">
    <citation type="submission" date="2020-02" db="EMBL/GenBank/DDBJ databases">
        <title>Unexpected conservation and global transmission of agrobacterial virulence plasmids.</title>
        <authorList>
            <person name="Weisberg A.J."/>
            <person name="Davis E.W. II"/>
            <person name="Tabima J.R."/>
            <person name="Belcher M.S."/>
            <person name="Miller M."/>
            <person name="Kuo C.-H."/>
            <person name="Loper J.E."/>
            <person name="Grunwald N.J."/>
            <person name="Putnam M.L."/>
            <person name="Chang J.H."/>
        </authorList>
    </citation>
    <scope>NUCLEOTIDE SEQUENCE</scope>
    <source>
        <strain evidence="1">Q15/94</strain>
        <plasmid evidence="1">pQ15_94_1</plasmid>
    </source>
</reference>
<protein>
    <submittedName>
        <fullName evidence="1">Uncharacterized protein</fullName>
    </submittedName>
</protein>
<sequence length="312" mass="34373">MGKVLETAKSPRKPRSLDNVVLLEGLQNNGLTYSDIVKESRIATRRNKLLGRAANITTLWRIINKGRKADDIAGLTESTIHALFGTPSLVAYRAQLAEHALRNAKPDNLSAVLARVRSVLADLVGEKHDQLDVSDRFAVASLDAQTDLYSARFAQPGPDARGLYVSALAKLMRHQPEIDRLMTGNLAAEDPGLAVLSVRMMLNALFAAYEMDAGGPLVMTRSTAQKFMSADFVNNTEKVTTKFGDARLGFYAAEAAIFLDRRYVAERLIRVSMKADGYDGQFALWKPAWHGRPPSEERHLADILPLFIRPAA</sequence>
<evidence type="ECO:0000313" key="2">
    <source>
        <dbReference type="Proteomes" id="UP000663946"/>
    </source>
</evidence>
<dbReference type="RefSeq" id="WP_333722383.1">
    <property type="nucleotide sequence ID" value="NZ_CP049218.1"/>
</dbReference>
<keyword evidence="1" id="KW-0614">Plasmid</keyword>
<geneLocation type="plasmid" evidence="1 2">
    <name>pQ15_94_1</name>
</geneLocation>
<gene>
    <name evidence="1" type="ORF">G6M86_25695</name>
</gene>
<name>A0AAJ4N7M2_AGRTU</name>
<dbReference type="EMBL" id="CP049218">
    <property type="protein sequence ID" value="QTG16684.1"/>
    <property type="molecule type" value="Genomic_DNA"/>
</dbReference>
<dbReference type="AlphaFoldDB" id="A0AAJ4N7M2"/>
<accession>A0AAJ4N7M2</accession>